<name>A0A1B1AJV9_9PROT</name>
<comment type="similarity">
    <text evidence="1 4">Belongs to the aldehyde dehydrogenase family.</text>
</comment>
<dbReference type="InterPro" id="IPR016162">
    <property type="entry name" value="Ald_DH_N"/>
</dbReference>
<dbReference type="Pfam" id="PF00171">
    <property type="entry name" value="Aldedh"/>
    <property type="match status" value="1"/>
</dbReference>
<dbReference type="InterPro" id="IPR016161">
    <property type="entry name" value="Ald_DH/histidinol_DH"/>
</dbReference>
<evidence type="ECO:0000256" key="4">
    <source>
        <dbReference type="RuleBase" id="RU003345"/>
    </source>
</evidence>
<dbReference type="SUPFAM" id="SSF53720">
    <property type="entry name" value="ALDH-like"/>
    <property type="match status" value="1"/>
</dbReference>
<dbReference type="KEGG" id="cbot:ATE48_13365"/>
<evidence type="ECO:0000256" key="2">
    <source>
        <dbReference type="ARBA" id="ARBA00023002"/>
    </source>
</evidence>
<dbReference type="InterPro" id="IPR016160">
    <property type="entry name" value="Ald_DH_CS_CYS"/>
</dbReference>
<evidence type="ECO:0000313" key="7">
    <source>
        <dbReference type="Proteomes" id="UP000092498"/>
    </source>
</evidence>
<dbReference type="InterPro" id="IPR029510">
    <property type="entry name" value="Ald_DH_CS_GLU"/>
</dbReference>
<dbReference type="PROSITE" id="PS00687">
    <property type="entry name" value="ALDEHYDE_DEHYDR_GLU"/>
    <property type="match status" value="1"/>
</dbReference>
<dbReference type="PANTHER" id="PTHR11699">
    <property type="entry name" value="ALDEHYDE DEHYDROGENASE-RELATED"/>
    <property type="match status" value="1"/>
</dbReference>
<dbReference type="FunFam" id="3.40.605.10:FF:000007">
    <property type="entry name" value="NAD/NADP-dependent betaine aldehyde dehydrogenase"/>
    <property type="match status" value="1"/>
</dbReference>
<sequence length="488" mass="50922">MAASWRCNVARVIPSLIAGAEVTSGRIAPVLNPHNNETICAVSLADAEISGGAIAAARAAQAAWAAVPAVKRGEILLKACALIEERSEELSRIVAEEAGKSLKDARGETGGAVQCGRFFAGEGQRLFGRTMPSNTANKYAMTIRQPCGVALLITAANTPAPNFAWKVFPALICGNAVVLKPAEDTPISADWMARVLIEAGVPAGALNVVQGLGAEVGPELTQHADVDVISFTGSDRVGRGIAQAAGADLKKLSLELGGKNAFVVCDDADLDKAVRWAALSAFSNAGQRCAAGSRFVIFDAVYDTFVEKFVAATKAQKLGVGDDCDLGPVINQRQITAMIDAIGRAQSAGARVLTGGNRAVGTLASGNYLEPTIVEGAAVDGELSLTELFGPIAALYRVRDYAEAVRVTNASPYGLTACIHTRSIDRGWHFTQVAQTGVVVVNGGTYGSEPHMPFGGRKASGNGSREPGTEALDVYSDLKDIYLWIDPP</sequence>
<accession>A0A1B1AJV9</accession>
<evidence type="ECO:0000259" key="5">
    <source>
        <dbReference type="Pfam" id="PF00171"/>
    </source>
</evidence>
<dbReference type="STRING" id="1759059.ATE48_13365"/>
<gene>
    <name evidence="6" type="ORF">ATE48_13365</name>
</gene>
<keyword evidence="2 4" id="KW-0560">Oxidoreductase</keyword>
<dbReference type="PROSITE" id="PS00070">
    <property type="entry name" value="ALDEHYDE_DEHYDR_CYS"/>
    <property type="match status" value="1"/>
</dbReference>
<dbReference type="InterPro" id="IPR016163">
    <property type="entry name" value="Ald_DH_C"/>
</dbReference>
<dbReference type="InParanoid" id="A0A1B1AJV9"/>
<dbReference type="GO" id="GO:0016620">
    <property type="term" value="F:oxidoreductase activity, acting on the aldehyde or oxo group of donors, NAD or NADP as acceptor"/>
    <property type="evidence" value="ECO:0007669"/>
    <property type="project" value="InterPro"/>
</dbReference>
<proteinExistence type="inferred from homology"/>
<dbReference type="OrthoDB" id="9802947at2"/>
<dbReference type="AlphaFoldDB" id="A0A1B1AJV9"/>
<feature type="domain" description="Aldehyde dehydrogenase" evidence="5">
    <location>
        <begin position="28"/>
        <end position="480"/>
    </location>
</feature>
<dbReference type="Gene3D" id="3.40.309.10">
    <property type="entry name" value="Aldehyde Dehydrogenase, Chain A, domain 2"/>
    <property type="match status" value="1"/>
</dbReference>
<keyword evidence="7" id="KW-1185">Reference proteome</keyword>
<dbReference type="EMBL" id="CP013244">
    <property type="protein sequence ID" value="ANP46831.1"/>
    <property type="molecule type" value="Genomic_DNA"/>
</dbReference>
<organism evidence="6 7">
    <name type="scientific">Candidatus Viadribacter manganicus</name>
    <dbReference type="NCBI Taxonomy" id="1759059"/>
    <lineage>
        <taxon>Bacteria</taxon>
        <taxon>Pseudomonadati</taxon>
        <taxon>Pseudomonadota</taxon>
        <taxon>Alphaproteobacteria</taxon>
        <taxon>Hyphomonadales</taxon>
        <taxon>Hyphomonadaceae</taxon>
        <taxon>Candidatus Viadribacter</taxon>
    </lineage>
</organism>
<feature type="active site" evidence="3">
    <location>
        <position position="255"/>
    </location>
</feature>
<dbReference type="Gene3D" id="3.40.605.10">
    <property type="entry name" value="Aldehyde Dehydrogenase, Chain A, domain 1"/>
    <property type="match status" value="1"/>
</dbReference>
<evidence type="ECO:0000256" key="1">
    <source>
        <dbReference type="ARBA" id="ARBA00009986"/>
    </source>
</evidence>
<reference evidence="6 7" key="1">
    <citation type="submission" date="2015-11" db="EMBL/GenBank/DDBJ databases">
        <title>Whole-Genome Sequence of Candidatus Oderbacter manganicum from the National Park Lower Oder Valley, Germany.</title>
        <authorList>
            <person name="Braun B."/>
            <person name="Liere K."/>
            <person name="Szewzyk U."/>
        </authorList>
    </citation>
    <scope>NUCLEOTIDE SEQUENCE [LARGE SCALE GENOMIC DNA]</scope>
    <source>
        <strain evidence="6 7">OTSz_A_272</strain>
    </source>
</reference>
<evidence type="ECO:0000313" key="6">
    <source>
        <dbReference type="EMBL" id="ANP46831.1"/>
    </source>
</evidence>
<protein>
    <submittedName>
        <fullName evidence="6">Aldehyde dehydrogenase</fullName>
    </submittedName>
</protein>
<dbReference type="Proteomes" id="UP000092498">
    <property type="component" value="Chromosome"/>
</dbReference>
<evidence type="ECO:0000256" key="3">
    <source>
        <dbReference type="PROSITE-ProRule" id="PRU10007"/>
    </source>
</evidence>
<dbReference type="InterPro" id="IPR015590">
    <property type="entry name" value="Aldehyde_DH_dom"/>
</dbReference>